<dbReference type="Proteomes" id="UP001432161">
    <property type="component" value="Chromosome"/>
</dbReference>
<gene>
    <name evidence="5" type="ORF">OHN36_11765</name>
</gene>
<dbReference type="Pfam" id="PF08279">
    <property type="entry name" value="HTH_11"/>
    <property type="match status" value="1"/>
</dbReference>
<dbReference type="InterPro" id="IPR036390">
    <property type="entry name" value="WH_DNA-bd_sf"/>
</dbReference>
<dbReference type="PIRSF" id="PIRSF016838">
    <property type="entry name" value="PafC"/>
    <property type="match status" value="1"/>
</dbReference>
<keyword evidence="6" id="KW-1185">Reference proteome</keyword>
<evidence type="ECO:0000256" key="3">
    <source>
        <dbReference type="SAM" id="MobiDB-lite"/>
    </source>
</evidence>
<dbReference type="PROSITE" id="PS52050">
    <property type="entry name" value="WYL"/>
    <property type="match status" value="1"/>
</dbReference>
<evidence type="ECO:0000313" key="6">
    <source>
        <dbReference type="Proteomes" id="UP001432161"/>
    </source>
</evidence>
<dbReference type="InterPro" id="IPR026881">
    <property type="entry name" value="WYL_dom"/>
</dbReference>
<dbReference type="PANTHER" id="PTHR34580">
    <property type="match status" value="1"/>
</dbReference>
<name>A0ABZ1UZR9_9ACTN</name>
<dbReference type="InterPro" id="IPR028349">
    <property type="entry name" value="PafC-like"/>
</dbReference>
<dbReference type="EMBL" id="CP108330">
    <property type="protein sequence ID" value="WUR37823.1"/>
    <property type="molecule type" value="Genomic_DNA"/>
</dbReference>
<accession>A0ABZ1UZR9</accession>
<feature type="domain" description="HTH deoR-type" evidence="4">
    <location>
        <begin position="4"/>
        <end position="63"/>
    </location>
</feature>
<evidence type="ECO:0000313" key="5">
    <source>
        <dbReference type="EMBL" id="WUR37823.1"/>
    </source>
</evidence>
<keyword evidence="2" id="KW-0804">Transcription</keyword>
<sequence length="372" mass="39440">MTTSTTRVLALLEILQGGGTRTVADLAARLGVDERTVRRYAGHLLELGVPVESLRGRYGGYRLAPGHRMPPLMLTDEEALAVLLGLLVAQRTGPVTASGAASESAAAKLRRVLPKALGRRLEALLETADFTAPPRSAGAREAGLLLGLAEAARDRRPVALGYTDRRGRSSERTVWPYGLVAHGGRWYLTAADPSAGPATDPSAGPATDPSTDPSAGPATAPSTDPSAGPVAGPAEVRTFRLDRVTGMHVLPGSFESPPDFEPVAAVLDSLAGAPWAHEVRVRVRAEEHHVRRHLPPGLATLSPLPPEDGADWTEVRLRAERLDWIPGVLAALDRPFVIDRPPELRTLVTSLADRLTMYATASAPEAPAPDDH</sequence>
<proteinExistence type="predicted"/>
<evidence type="ECO:0000256" key="2">
    <source>
        <dbReference type="ARBA" id="ARBA00023163"/>
    </source>
</evidence>
<dbReference type="InterPro" id="IPR036388">
    <property type="entry name" value="WH-like_DNA-bd_sf"/>
</dbReference>
<dbReference type="PANTHER" id="PTHR34580:SF3">
    <property type="entry name" value="PROTEIN PAFB"/>
    <property type="match status" value="1"/>
</dbReference>
<protein>
    <submittedName>
        <fullName evidence="5">WYL domain-containing protein</fullName>
    </submittedName>
</protein>
<dbReference type="InterPro" id="IPR001034">
    <property type="entry name" value="DeoR_HTH"/>
</dbReference>
<organism evidence="5 6">
    <name type="scientific">Streptomyces griseoaurantiacus</name>
    <dbReference type="NCBI Taxonomy" id="68213"/>
    <lineage>
        <taxon>Bacteria</taxon>
        <taxon>Bacillati</taxon>
        <taxon>Actinomycetota</taxon>
        <taxon>Actinomycetes</taxon>
        <taxon>Kitasatosporales</taxon>
        <taxon>Streptomycetaceae</taxon>
        <taxon>Streptomyces</taxon>
        <taxon>Streptomyces aurantiacus group</taxon>
    </lineage>
</organism>
<dbReference type="Gene3D" id="1.10.10.10">
    <property type="entry name" value="Winged helix-like DNA-binding domain superfamily/Winged helix DNA-binding domain"/>
    <property type="match status" value="1"/>
</dbReference>
<dbReference type="PROSITE" id="PS51000">
    <property type="entry name" value="HTH_DEOR_2"/>
    <property type="match status" value="1"/>
</dbReference>
<dbReference type="Pfam" id="PF25583">
    <property type="entry name" value="WCX"/>
    <property type="match status" value="1"/>
</dbReference>
<dbReference type="InterPro" id="IPR051534">
    <property type="entry name" value="CBASS_pafABC_assoc_protein"/>
</dbReference>
<dbReference type="InterPro" id="IPR057727">
    <property type="entry name" value="WCX_dom"/>
</dbReference>
<dbReference type="Pfam" id="PF13280">
    <property type="entry name" value="WYL"/>
    <property type="match status" value="1"/>
</dbReference>
<dbReference type="SUPFAM" id="SSF46785">
    <property type="entry name" value="Winged helix' DNA-binding domain"/>
    <property type="match status" value="1"/>
</dbReference>
<reference evidence="5" key="1">
    <citation type="submission" date="2022-10" db="EMBL/GenBank/DDBJ databases">
        <title>The complete genomes of actinobacterial strains from the NBC collection.</title>
        <authorList>
            <person name="Joergensen T.S."/>
            <person name="Alvarez Arevalo M."/>
            <person name="Sterndorff E.B."/>
            <person name="Faurdal D."/>
            <person name="Vuksanovic O."/>
            <person name="Mourched A.-S."/>
            <person name="Charusanti P."/>
            <person name="Shaw S."/>
            <person name="Blin K."/>
            <person name="Weber T."/>
        </authorList>
    </citation>
    <scope>NUCLEOTIDE SEQUENCE</scope>
    <source>
        <strain evidence="5">NBC_00489</strain>
    </source>
</reference>
<dbReference type="InterPro" id="IPR013196">
    <property type="entry name" value="HTH_11"/>
</dbReference>
<evidence type="ECO:0000256" key="1">
    <source>
        <dbReference type="ARBA" id="ARBA00023015"/>
    </source>
</evidence>
<keyword evidence="1" id="KW-0805">Transcription regulation</keyword>
<feature type="region of interest" description="Disordered" evidence="3">
    <location>
        <begin position="191"/>
        <end position="232"/>
    </location>
</feature>
<evidence type="ECO:0000259" key="4">
    <source>
        <dbReference type="PROSITE" id="PS51000"/>
    </source>
</evidence>